<proteinExistence type="predicted"/>
<protein>
    <recommendedName>
        <fullName evidence="4">HNH endonuclease</fullName>
    </recommendedName>
</protein>
<dbReference type="PANTHER" id="PTHR33642:SF4">
    <property type="entry name" value="COX1_OXI3 INTRON 1 PROTEIN-RELATED"/>
    <property type="match status" value="1"/>
</dbReference>
<dbReference type="InterPro" id="IPR024937">
    <property type="entry name" value="Domain_X"/>
</dbReference>
<organism evidence="3">
    <name type="scientific">Blidingia minima</name>
    <dbReference type="NCBI Taxonomy" id="63414"/>
    <lineage>
        <taxon>Eukaryota</taxon>
        <taxon>Viridiplantae</taxon>
        <taxon>Chlorophyta</taxon>
        <taxon>core chlorophytes</taxon>
        <taxon>Ulvophyceae</taxon>
        <taxon>OUU clade</taxon>
        <taxon>Ulvales</taxon>
        <taxon>Ulvaceae</taxon>
        <taxon>Blidingia</taxon>
    </lineage>
</organism>
<dbReference type="GO" id="GO:0005739">
    <property type="term" value="C:mitochondrion"/>
    <property type="evidence" value="ECO:0007669"/>
    <property type="project" value="TreeGrafter"/>
</dbReference>
<dbReference type="Pfam" id="PF01348">
    <property type="entry name" value="Intron_maturas2"/>
    <property type="match status" value="1"/>
</dbReference>
<evidence type="ECO:0000259" key="2">
    <source>
        <dbReference type="Pfam" id="PF21368"/>
    </source>
</evidence>
<name>A0A8E5J5K3_9CHLO</name>
<dbReference type="GO" id="GO:0003964">
    <property type="term" value="F:RNA-directed DNA polymerase activity"/>
    <property type="evidence" value="ECO:0007669"/>
    <property type="project" value="TreeGrafter"/>
</dbReference>
<evidence type="ECO:0008006" key="4">
    <source>
        <dbReference type="Google" id="ProtNLM"/>
    </source>
</evidence>
<evidence type="ECO:0000313" key="3">
    <source>
        <dbReference type="EMBL" id="QUX32878.1"/>
    </source>
</evidence>
<keyword evidence="3" id="KW-0934">Plastid</keyword>
<dbReference type="GO" id="GO:0090615">
    <property type="term" value="P:mitochondrial mRNA processing"/>
    <property type="evidence" value="ECO:0007669"/>
    <property type="project" value="TreeGrafter"/>
</dbReference>
<keyword evidence="3" id="KW-0150">Chloroplast</keyword>
<gene>
    <name evidence="3" type="primary">ORF178</name>
</gene>
<dbReference type="GO" id="GO:0006315">
    <property type="term" value="P:homing of group II introns"/>
    <property type="evidence" value="ECO:0007669"/>
    <property type="project" value="TreeGrafter"/>
</dbReference>
<dbReference type="Pfam" id="PF21368">
    <property type="entry name" value="AI2M-like_HNH"/>
    <property type="match status" value="1"/>
</dbReference>
<dbReference type="InterPro" id="IPR049030">
    <property type="entry name" value="AI2M-like_HNH"/>
</dbReference>
<reference evidence="3" key="1">
    <citation type="submission" date="2019-01" db="EMBL/GenBank/DDBJ databases">
        <title>Complete Chloroplast Genome of Blidingia minima.</title>
        <authorList>
            <person name="Gao D."/>
        </authorList>
    </citation>
    <scope>NUCLEOTIDE SEQUENCE</scope>
</reference>
<sequence length="178" mass="21083">MRGIFNYYRHLKNLSVINYVFYILKFSCAKTLARRQRISMSKILTKYGPQLNIKLILNKNGKDYTRNIKLPILSKLKKEKVSLKYKGDYDPFYVQKFWRTSIKLYGNCCICNSDTDISMHHLNSLKKLKQKNNQNNTYIRSALGRKQIPVCKQCHLDITNGKYNKESPIQLFEKYILL</sequence>
<dbReference type="PANTHER" id="PTHR33642">
    <property type="entry name" value="COX1/OXI3 INTRON 1 PROTEIN-RELATED"/>
    <property type="match status" value="1"/>
</dbReference>
<dbReference type="AlphaFoldDB" id="A0A8E5J5K3"/>
<feature type="domain" description="AI2M/AI1M-like HNH endonuclease" evidence="2">
    <location>
        <begin position="108"/>
        <end position="155"/>
    </location>
</feature>
<feature type="domain" description="Domain X" evidence="1">
    <location>
        <begin position="1"/>
        <end position="59"/>
    </location>
</feature>
<dbReference type="EMBL" id="MK408749">
    <property type="protein sequence ID" value="QUX32878.1"/>
    <property type="molecule type" value="Genomic_DNA"/>
</dbReference>
<accession>A0A8E5J5K3</accession>
<geneLocation type="chloroplast" evidence="3"/>
<evidence type="ECO:0000259" key="1">
    <source>
        <dbReference type="Pfam" id="PF01348"/>
    </source>
</evidence>